<dbReference type="InterPro" id="IPR009057">
    <property type="entry name" value="Homeodomain-like_sf"/>
</dbReference>
<dbReference type="Pfam" id="PF00440">
    <property type="entry name" value="TetR_N"/>
    <property type="match status" value="1"/>
</dbReference>
<dbReference type="AlphaFoldDB" id="A0AAX4AXS9"/>
<evidence type="ECO:0000313" key="4">
    <source>
        <dbReference type="EMBL" id="WNB83463.1"/>
    </source>
</evidence>
<dbReference type="InterPro" id="IPR050624">
    <property type="entry name" value="HTH-type_Tx_Regulator"/>
</dbReference>
<evidence type="ECO:0000256" key="2">
    <source>
        <dbReference type="PROSITE-ProRule" id="PRU00335"/>
    </source>
</evidence>
<evidence type="ECO:0000256" key="1">
    <source>
        <dbReference type="ARBA" id="ARBA00023125"/>
    </source>
</evidence>
<feature type="domain" description="HTH tetR-type" evidence="3">
    <location>
        <begin position="6"/>
        <end position="66"/>
    </location>
</feature>
<accession>A0AAX4AXS9</accession>
<name>A0AAX4AXS9_STRPA</name>
<keyword evidence="1 2" id="KW-0238">DNA-binding</keyword>
<gene>
    <name evidence="4" type="ORF">RDV49_00860</name>
</gene>
<organism evidence="4 5">
    <name type="scientific">Streptococcus parasanguinis</name>
    <dbReference type="NCBI Taxonomy" id="1318"/>
    <lineage>
        <taxon>Bacteria</taxon>
        <taxon>Bacillati</taxon>
        <taxon>Bacillota</taxon>
        <taxon>Bacilli</taxon>
        <taxon>Lactobacillales</taxon>
        <taxon>Streptococcaceae</taxon>
        <taxon>Streptococcus</taxon>
    </lineage>
</organism>
<proteinExistence type="predicted"/>
<evidence type="ECO:0000259" key="3">
    <source>
        <dbReference type="PROSITE" id="PS50977"/>
    </source>
</evidence>
<dbReference type="RefSeq" id="WP_003009944.1">
    <property type="nucleotide sequence ID" value="NZ_CP133988.1"/>
</dbReference>
<dbReference type="Gene3D" id="1.10.357.10">
    <property type="entry name" value="Tetracycline Repressor, domain 2"/>
    <property type="match status" value="1"/>
</dbReference>
<dbReference type="PROSITE" id="PS50977">
    <property type="entry name" value="HTH_TETR_2"/>
    <property type="match status" value="1"/>
</dbReference>
<dbReference type="Proteomes" id="UP001248323">
    <property type="component" value="Chromosome"/>
</dbReference>
<dbReference type="GO" id="GO:0003677">
    <property type="term" value="F:DNA binding"/>
    <property type="evidence" value="ECO:0007669"/>
    <property type="project" value="UniProtKB-UniRule"/>
</dbReference>
<reference evidence="4" key="1">
    <citation type="submission" date="2023-09" db="EMBL/GenBank/DDBJ databases">
        <title>Streptococcus_parasanguinius_hifiasm_complete_genome_Zymo_Research_ D6332.</title>
        <authorList>
            <person name="Damerum A."/>
        </authorList>
    </citation>
    <scope>NUCLEOTIDE SEQUENCE</scope>
    <source>
        <strain evidence="4">B-1756</strain>
    </source>
</reference>
<dbReference type="InterPro" id="IPR001647">
    <property type="entry name" value="HTH_TetR"/>
</dbReference>
<dbReference type="PANTHER" id="PTHR43479">
    <property type="entry name" value="ACREF/ENVCD OPERON REPRESSOR-RELATED"/>
    <property type="match status" value="1"/>
</dbReference>
<dbReference type="Pfam" id="PF14278">
    <property type="entry name" value="TetR_C_8"/>
    <property type="match status" value="1"/>
</dbReference>
<evidence type="ECO:0000313" key="5">
    <source>
        <dbReference type="Proteomes" id="UP001248323"/>
    </source>
</evidence>
<sequence>MQQRQTTTKSDIKEAFIQLLATKSLEDITISQLTKKAGVNRSTFYLHYLDKQDFLEQLKEETITTVRMILRKETFYPKEALEAILSYFQENSAFFAEIAKNPSFRFADNIRYFILGMIESTPRSRPVIVAAYQMPERYAITMYVSGLTGLIVDWIINGTQENPQQLTKIILDSPGMEWFKEK</sequence>
<dbReference type="InterPro" id="IPR039532">
    <property type="entry name" value="TetR_C_Firmicutes"/>
</dbReference>
<dbReference type="EMBL" id="CP133988">
    <property type="protein sequence ID" value="WNB83463.1"/>
    <property type="molecule type" value="Genomic_DNA"/>
</dbReference>
<protein>
    <submittedName>
        <fullName evidence="4">TetR/AcrR family transcriptional regulator</fullName>
    </submittedName>
</protein>
<feature type="DNA-binding region" description="H-T-H motif" evidence="2">
    <location>
        <begin position="29"/>
        <end position="48"/>
    </location>
</feature>
<dbReference type="PANTHER" id="PTHR43479:SF7">
    <property type="entry name" value="TETR-FAMILY TRANSCRIPTIONAL REGULATOR"/>
    <property type="match status" value="1"/>
</dbReference>
<dbReference type="SUPFAM" id="SSF46689">
    <property type="entry name" value="Homeodomain-like"/>
    <property type="match status" value="1"/>
</dbReference>